<evidence type="ECO:0000256" key="1">
    <source>
        <dbReference type="SAM" id="Phobius"/>
    </source>
</evidence>
<dbReference type="AlphaFoldDB" id="A0A7C3RBZ3"/>
<protein>
    <submittedName>
        <fullName evidence="2">Uncharacterized protein</fullName>
    </submittedName>
</protein>
<accession>A0A7C3RBZ3</accession>
<feature type="transmembrane region" description="Helical" evidence="1">
    <location>
        <begin position="104"/>
        <end position="127"/>
    </location>
</feature>
<keyword evidence="1" id="KW-0812">Transmembrane</keyword>
<feature type="transmembrane region" description="Helical" evidence="1">
    <location>
        <begin position="173"/>
        <end position="195"/>
    </location>
</feature>
<name>A0A7C3RBZ3_ARCFL</name>
<proteinExistence type="predicted"/>
<feature type="transmembrane region" description="Helical" evidence="1">
    <location>
        <begin position="7"/>
        <end position="26"/>
    </location>
</feature>
<keyword evidence="1" id="KW-1133">Transmembrane helix</keyword>
<feature type="transmembrane region" description="Helical" evidence="1">
    <location>
        <begin position="133"/>
        <end position="152"/>
    </location>
</feature>
<keyword evidence="1" id="KW-0472">Membrane</keyword>
<dbReference type="EMBL" id="DTLB01000040">
    <property type="protein sequence ID" value="HFW32684.1"/>
    <property type="molecule type" value="Genomic_DNA"/>
</dbReference>
<reference evidence="2" key="1">
    <citation type="journal article" date="2020" name="mSystems">
        <title>Genome- and Community-Level Interaction Insights into Carbon Utilization and Element Cycling Functions of Hydrothermarchaeota in Hydrothermal Sediment.</title>
        <authorList>
            <person name="Zhou Z."/>
            <person name="Liu Y."/>
            <person name="Xu W."/>
            <person name="Pan J."/>
            <person name="Luo Z.H."/>
            <person name="Li M."/>
        </authorList>
    </citation>
    <scope>NUCLEOTIDE SEQUENCE [LARGE SCALE GENOMIC DNA]</scope>
    <source>
        <strain evidence="2">SpSt-87</strain>
    </source>
</reference>
<comment type="caution">
    <text evidence="2">The sequence shown here is derived from an EMBL/GenBank/DDBJ whole genome shotgun (WGS) entry which is preliminary data.</text>
</comment>
<evidence type="ECO:0000313" key="2">
    <source>
        <dbReference type="EMBL" id="HFW32684.1"/>
    </source>
</evidence>
<feature type="transmembrane region" description="Helical" evidence="1">
    <location>
        <begin position="38"/>
        <end position="61"/>
    </location>
</feature>
<organism evidence="2">
    <name type="scientific">Archaeoglobus fulgidus</name>
    <dbReference type="NCBI Taxonomy" id="2234"/>
    <lineage>
        <taxon>Archaea</taxon>
        <taxon>Methanobacteriati</taxon>
        <taxon>Methanobacteriota</taxon>
        <taxon>Archaeoglobi</taxon>
        <taxon>Archaeoglobales</taxon>
        <taxon>Archaeoglobaceae</taxon>
        <taxon>Archaeoglobus</taxon>
    </lineage>
</organism>
<sequence length="223" mass="25297">MSVRAKAMFIVGWIVFIIAALLKMTHDTLKVHPLTEKFWLILMVTLLFAAFVSLAIVLILVRFGHPAGEIKNLHKFIAKAMEVEEARSKNRKYLATIESREYDLGYFLLAVIFSGIFFYGLSVILIIEKGHEFYEILLEGVFKGILVAVLPANLPLPLIHYATKSTLTDGRNIAFGIPAKLWIATGAFILLFGAISQKEFYLNCWDFYIPCRFNSPVIFEETD</sequence>
<gene>
    <name evidence="2" type="ORF">ENW66_07025</name>
</gene>